<feature type="transmembrane region" description="Helical" evidence="1">
    <location>
        <begin position="105"/>
        <end position="125"/>
    </location>
</feature>
<comment type="caution">
    <text evidence="2">The sequence shown here is derived from an EMBL/GenBank/DDBJ whole genome shotgun (WGS) entry which is preliminary data.</text>
</comment>
<dbReference type="AlphaFoldDB" id="A0A396ZFI1"/>
<sequence length="126" mass="15126">MKPEDFLILGSIHSVGFAVFHVFFWKLFRWKEDLKRISFANRAILQIANLRLIYFFVFMAVITFFFRTELVHSQMGNWILIGLSFFWWGRLIEQFIFLRVNQSMVHFLSALFFLGGVLYLIPLFVF</sequence>
<evidence type="ECO:0000313" key="3">
    <source>
        <dbReference type="Proteomes" id="UP000265798"/>
    </source>
</evidence>
<name>A0A396ZFI1_9LEPT</name>
<gene>
    <name evidence="2" type="ORF">DLM75_01130</name>
</gene>
<feature type="transmembrane region" description="Helical" evidence="1">
    <location>
        <begin position="6"/>
        <end position="28"/>
    </location>
</feature>
<keyword evidence="1" id="KW-0812">Transmembrane</keyword>
<proteinExistence type="predicted"/>
<evidence type="ECO:0000313" key="2">
    <source>
        <dbReference type="EMBL" id="RHX91880.1"/>
    </source>
</evidence>
<protein>
    <submittedName>
        <fullName evidence="2">Uncharacterized protein</fullName>
    </submittedName>
</protein>
<feature type="transmembrane region" description="Helical" evidence="1">
    <location>
        <begin position="78"/>
        <end position="98"/>
    </location>
</feature>
<reference evidence="3" key="1">
    <citation type="submission" date="2018-05" db="EMBL/GenBank/DDBJ databases">
        <title>Leptospira yasudae sp. nov. and Leptospira stimsonii sp. nov., two pathogenic species of the genus Leptospira isolated from environmental sources.</title>
        <authorList>
            <person name="Casanovas-Massana A."/>
            <person name="Hamond C."/>
            <person name="Santos L.A."/>
            <person name="Hacker K.P."/>
            <person name="Balassiano I."/>
            <person name="Medeiros M.A."/>
            <person name="Reis M.G."/>
            <person name="Ko A.I."/>
            <person name="Wunder E.A."/>
        </authorList>
    </citation>
    <scope>NUCLEOTIDE SEQUENCE [LARGE SCALE GENOMIC DNA]</scope>
    <source>
        <strain evidence="3">Yale</strain>
    </source>
</reference>
<evidence type="ECO:0000256" key="1">
    <source>
        <dbReference type="SAM" id="Phobius"/>
    </source>
</evidence>
<organism evidence="2 3">
    <name type="scientific">Leptospira stimsonii</name>
    <dbReference type="NCBI Taxonomy" id="2202203"/>
    <lineage>
        <taxon>Bacteria</taxon>
        <taxon>Pseudomonadati</taxon>
        <taxon>Spirochaetota</taxon>
        <taxon>Spirochaetia</taxon>
        <taxon>Leptospirales</taxon>
        <taxon>Leptospiraceae</taxon>
        <taxon>Leptospira</taxon>
    </lineage>
</organism>
<keyword evidence="1" id="KW-0472">Membrane</keyword>
<keyword evidence="1" id="KW-1133">Transmembrane helix</keyword>
<dbReference type="RefSeq" id="WP_118966730.1">
    <property type="nucleotide sequence ID" value="NZ_QHCT01000001.1"/>
</dbReference>
<accession>A0A396ZFI1</accession>
<dbReference type="EMBL" id="QHCT01000001">
    <property type="protein sequence ID" value="RHX91880.1"/>
    <property type="molecule type" value="Genomic_DNA"/>
</dbReference>
<dbReference type="Proteomes" id="UP000265798">
    <property type="component" value="Unassembled WGS sequence"/>
</dbReference>
<feature type="transmembrane region" description="Helical" evidence="1">
    <location>
        <begin position="48"/>
        <end position="66"/>
    </location>
</feature>
<dbReference type="OrthoDB" id="670562at2"/>